<dbReference type="Gene3D" id="3.30.200.20">
    <property type="entry name" value="Phosphorylase Kinase, domain 1"/>
    <property type="match status" value="2"/>
</dbReference>
<keyword evidence="11" id="KW-1185">Reference proteome</keyword>
<dbReference type="PANTHER" id="PTHR47634">
    <property type="entry name" value="PROTEIN KINASE DOMAIN-CONTAINING PROTEIN-RELATED"/>
    <property type="match status" value="1"/>
</dbReference>
<dbReference type="InterPro" id="IPR011009">
    <property type="entry name" value="Kinase-like_dom_sf"/>
</dbReference>
<dbReference type="HOGENOM" id="CLU_000288_81_1_1"/>
<keyword evidence="6" id="KW-0067">ATP-binding</keyword>
<evidence type="ECO:0000256" key="2">
    <source>
        <dbReference type="ARBA" id="ARBA00022527"/>
    </source>
</evidence>
<dbReference type="Proteomes" id="UP000030672">
    <property type="component" value="Unassembled WGS sequence"/>
</dbReference>
<evidence type="ECO:0000313" key="11">
    <source>
        <dbReference type="Proteomes" id="UP000030672"/>
    </source>
</evidence>
<dbReference type="InterPro" id="IPR000719">
    <property type="entry name" value="Prot_kinase_dom"/>
</dbReference>
<gene>
    <name evidence="10" type="ORF">M437DRAFT_79598</name>
</gene>
<dbReference type="AlphaFoldDB" id="A0A074VIS9"/>
<dbReference type="PROSITE" id="PS50011">
    <property type="entry name" value="PROTEIN_KINASE_DOM"/>
    <property type="match status" value="1"/>
</dbReference>
<evidence type="ECO:0000256" key="3">
    <source>
        <dbReference type="ARBA" id="ARBA00022679"/>
    </source>
</evidence>
<evidence type="ECO:0000256" key="5">
    <source>
        <dbReference type="ARBA" id="ARBA00022777"/>
    </source>
</evidence>
<evidence type="ECO:0000256" key="1">
    <source>
        <dbReference type="ARBA" id="ARBA00012513"/>
    </source>
</evidence>
<name>A0A074VIS9_AURM1</name>
<dbReference type="GeneID" id="63920585"/>
<evidence type="ECO:0000256" key="8">
    <source>
        <dbReference type="ARBA" id="ARBA00048679"/>
    </source>
</evidence>
<sequence length="245" mass="27572">MILQERKAGPLNVHGALSGRRLWTPLTFPNEGFVSISADAKIEEETLPAYNASHFYPVRIGEILRDRYQIVGKLGFGGTSAVWLARDLSGLKMPPSTIPVALLSEHFWTLSKSKARKGHIVVLYIQRFGESVLDLKHRNPIQRLPASVVAFILKRLFHALDLLHNECRIAHTDIKEAKILLGADDSVLQDFECEQLRNPCPRKQLSEGTVYRSRELNMPRAIGEPMLCDFGSAVPLYNGVEHHCR</sequence>
<reference evidence="10 11" key="1">
    <citation type="journal article" date="2014" name="BMC Genomics">
        <title>Genome sequencing of four Aureobasidium pullulans varieties: biotechnological potential, stress tolerance, and description of new species.</title>
        <authorList>
            <person name="Gostin Ar C."/>
            <person name="Ohm R.A."/>
            <person name="Kogej T."/>
            <person name="Sonjak S."/>
            <person name="Turk M."/>
            <person name="Zajc J."/>
            <person name="Zalar P."/>
            <person name="Grube M."/>
            <person name="Sun H."/>
            <person name="Han J."/>
            <person name="Sharma A."/>
            <person name="Chiniquy J."/>
            <person name="Ngan C.Y."/>
            <person name="Lipzen A."/>
            <person name="Barry K."/>
            <person name="Grigoriev I.V."/>
            <person name="Gunde-Cimerman N."/>
        </authorList>
    </citation>
    <scope>NUCLEOTIDE SEQUENCE [LARGE SCALE GENOMIC DNA]</scope>
    <source>
        <strain evidence="10 11">CBS 110374</strain>
    </source>
</reference>
<dbReference type="GO" id="GO:0050684">
    <property type="term" value="P:regulation of mRNA processing"/>
    <property type="evidence" value="ECO:0007669"/>
    <property type="project" value="TreeGrafter"/>
</dbReference>
<protein>
    <recommendedName>
        <fullName evidence="1">non-specific serine/threonine protein kinase</fullName>
        <ecNumber evidence="1">2.7.11.1</ecNumber>
    </recommendedName>
</protein>
<comment type="catalytic activity">
    <reaction evidence="8">
        <text>L-seryl-[protein] + ATP = O-phospho-L-seryl-[protein] + ADP + H(+)</text>
        <dbReference type="Rhea" id="RHEA:17989"/>
        <dbReference type="Rhea" id="RHEA-COMP:9863"/>
        <dbReference type="Rhea" id="RHEA-COMP:11604"/>
        <dbReference type="ChEBI" id="CHEBI:15378"/>
        <dbReference type="ChEBI" id="CHEBI:29999"/>
        <dbReference type="ChEBI" id="CHEBI:30616"/>
        <dbReference type="ChEBI" id="CHEBI:83421"/>
        <dbReference type="ChEBI" id="CHEBI:456216"/>
        <dbReference type="EC" id="2.7.11.1"/>
    </reaction>
</comment>
<dbReference type="InterPro" id="IPR051334">
    <property type="entry name" value="SRPK"/>
</dbReference>
<dbReference type="GO" id="GO:0004674">
    <property type="term" value="F:protein serine/threonine kinase activity"/>
    <property type="evidence" value="ECO:0007669"/>
    <property type="project" value="UniProtKB-KW"/>
</dbReference>
<keyword evidence="2" id="KW-0723">Serine/threonine-protein kinase</keyword>
<evidence type="ECO:0000256" key="7">
    <source>
        <dbReference type="ARBA" id="ARBA00047899"/>
    </source>
</evidence>
<evidence type="ECO:0000256" key="4">
    <source>
        <dbReference type="ARBA" id="ARBA00022741"/>
    </source>
</evidence>
<feature type="domain" description="Protein kinase" evidence="9">
    <location>
        <begin position="1"/>
        <end position="245"/>
    </location>
</feature>
<dbReference type="PANTHER" id="PTHR47634:SF9">
    <property type="entry name" value="PROTEIN KINASE DOMAIN-CONTAINING PROTEIN-RELATED"/>
    <property type="match status" value="1"/>
</dbReference>
<dbReference type="GO" id="GO:0005524">
    <property type="term" value="F:ATP binding"/>
    <property type="evidence" value="ECO:0007669"/>
    <property type="project" value="UniProtKB-KW"/>
</dbReference>
<evidence type="ECO:0000256" key="6">
    <source>
        <dbReference type="ARBA" id="ARBA00022840"/>
    </source>
</evidence>
<dbReference type="Gene3D" id="1.10.510.10">
    <property type="entry name" value="Transferase(Phosphotransferase) domain 1"/>
    <property type="match status" value="1"/>
</dbReference>
<organism evidence="10 11">
    <name type="scientific">Aureobasidium melanogenum (strain CBS 110374)</name>
    <name type="common">Aureobasidium pullulans var. melanogenum</name>
    <dbReference type="NCBI Taxonomy" id="1043003"/>
    <lineage>
        <taxon>Eukaryota</taxon>
        <taxon>Fungi</taxon>
        <taxon>Dikarya</taxon>
        <taxon>Ascomycota</taxon>
        <taxon>Pezizomycotina</taxon>
        <taxon>Dothideomycetes</taxon>
        <taxon>Dothideomycetidae</taxon>
        <taxon>Dothideales</taxon>
        <taxon>Saccotheciaceae</taxon>
        <taxon>Aureobasidium</taxon>
    </lineage>
</organism>
<keyword evidence="5 10" id="KW-0418">Kinase</keyword>
<dbReference type="GO" id="GO:0000245">
    <property type="term" value="P:spliceosomal complex assembly"/>
    <property type="evidence" value="ECO:0007669"/>
    <property type="project" value="TreeGrafter"/>
</dbReference>
<comment type="catalytic activity">
    <reaction evidence="7">
        <text>L-threonyl-[protein] + ATP = O-phospho-L-threonyl-[protein] + ADP + H(+)</text>
        <dbReference type="Rhea" id="RHEA:46608"/>
        <dbReference type="Rhea" id="RHEA-COMP:11060"/>
        <dbReference type="Rhea" id="RHEA-COMP:11605"/>
        <dbReference type="ChEBI" id="CHEBI:15378"/>
        <dbReference type="ChEBI" id="CHEBI:30013"/>
        <dbReference type="ChEBI" id="CHEBI:30616"/>
        <dbReference type="ChEBI" id="CHEBI:61977"/>
        <dbReference type="ChEBI" id="CHEBI:456216"/>
        <dbReference type="EC" id="2.7.11.1"/>
    </reaction>
</comment>
<proteinExistence type="predicted"/>
<keyword evidence="3" id="KW-0808">Transferase</keyword>
<dbReference type="EMBL" id="KL584904">
    <property type="protein sequence ID" value="KEQ57512.1"/>
    <property type="molecule type" value="Genomic_DNA"/>
</dbReference>
<dbReference type="EC" id="2.7.11.1" evidence="1"/>
<keyword evidence="4" id="KW-0547">Nucleotide-binding</keyword>
<evidence type="ECO:0000259" key="9">
    <source>
        <dbReference type="PROSITE" id="PS50011"/>
    </source>
</evidence>
<dbReference type="STRING" id="1043003.A0A074VIS9"/>
<dbReference type="SUPFAM" id="SSF56112">
    <property type="entry name" value="Protein kinase-like (PK-like)"/>
    <property type="match status" value="1"/>
</dbReference>
<dbReference type="RefSeq" id="XP_040874536.1">
    <property type="nucleotide sequence ID" value="XM_041027212.1"/>
</dbReference>
<evidence type="ECO:0000313" key="10">
    <source>
        <dbReference type="EMBL" id="KEQ57512.1"/>
    </source>
</evidence>
<accession>A0A074VIS9</accession>